<dbReference type="EMBL" id="CAEZWO010000109">
    <property type="protein sequence ID" value="CAB4666503.1"/>
    <property type="molecule type" value="Genomic_DNA"/>
</dbReference>
<evidence type="ECO:0000313" key="4">
    <source>
        <dbReference type="EMBL" id="CAB4827629.1"/>
    </source>
</evidence>
<dbReference type="Pfam" id="PF11305">
    <property type="entry name" value="DUF3107"/>
    <property type="match status" value="1"/>
</dbReference>
<evidence type="ECO:0000313" key="5">
    <source>
        <dbReference type="EMBL" id="CAB4840660.1"/>
    </source>
</evidence>
<evidence type="ECO:0000313" key="7">
    <source>
        <dbReference type="EMBL" id="CAB4981013.1"/>
    </source>
</evidence>
<evidence type="ECO:0000313" key="3">
    <source>
        <dbReference type="EMBL" id="CAB4772032.1"/>
    </source>
</evidence>
<organism evidence="4">
    <name type="scientific">freshwater metagenome</name>
    <dbReference type="NCBI Taxonomy" id="449393"/>
    <lineage>
        <taxon>unclassified sequences</taxon>
        <taxon>metagenomes</taxon>
        <taxon>ecological metagenomes</taxon>
    </lineage>
</organism>
<dbReference type="AlphaFoldDB" id="A0A6J7A5B1"/>
<dbReference type="EMBL" id="CAFBQK010000043">
    <property type="protein sequence ID" value="CAB5048989.1"/>
    <property type="molecule type" value="Genomic_DNA"/>
</dbReference>
<gene>
    <name evidence="1" type="ORF">UFOPK2254_01038</name>
    <name evidence="2" type="ORF">UFOPK2646_00709</name>
    <name evidence="3" type="ORF">UFOPK2907_00608</name>
    <name evidence="4" type="ORF">UFOPK3197_00624</name>
    <name evidence="5" type="ORF">UFOPK3241_00305</name>
    <name evidence="6" type="ORF">UFOPK3707_00302</name>
    <name evidence="7" type="ORF">UFOPK3937_00734</name>
    <name evidence="8" type="ORF">UFOPK4265_00477</name>
    <name evidence="9" type="ORF">UFOPK4401_00324</name>
</gene>
<accession>A0A6J7A5B1</accession>
<name>A0A6J7A5B1_9ZZZZ</name>
<sequence length="85" mass="9003">MSTKKSVAGHSSEVRIAIIQVSTELSFECPTSASDIRDAVTAAISSGNPLVLSDVRGREIIVPAEKIGFVEIGEQSERRVGFGTL</sequence>
<evidence type="ECO:0000313" key="2">
    <source>
        <dbReference type="EMBL" id="CAB4705861.1"/>
    </source>
</evidence>
<dbReference type="EMBL" id="CAFAZX010000010">
    <property type="protein sequence ID" value="CAB4840660.1"/>
    <property type="molecule type" value="Genomic_DNA"/>
</dbReference>
<evidence type="ECO:0000313" key="6">
    <source>
        <dbReference type="EMBL" id="CAB4920156.1"/>
    </source>
</evidence>
<evidence type="ECO:0000313" key="1">
    <source>
        <dbReference type="EMBL" id="CAB4666503.1"/>
    </source>
</evidence>
<dbReference type="EMBL" id="CAFBMY010000030">
    <property type="protein sequence ID" value="CAB4920156.1"/>
    <property type="molecule type" value="Genomic_DNA"/>
</dbReference>
<evidence type="ECO:0000313" key="9">
    <source>
        <dbReference type="EMBL" id="CAB5072491.1"/>
    </source>
</evidence>
<dbReference type="EMBL" id="CAFBOJ010000070">
    <property type="protein sequence ID" value="CAB4981013.1"/>
    <property type="molecule type" value="Genomic_DNA"/>
</dbReference>
<dbReference type="EMBL" id="CAFBRB010000020">
    <property type="protein sequence ID" value="CAB5072491.1"/>
    <property type="molecule type" value="Genomic_DNA"/>
</dbReference>
<evidence type="ECO:0000313" key="8">
    <source>
        <dbReference type="EMBL" id="CAB5048989.1"/>
    </source>
</evidence>
<dbReference type="EMBL" id="CAFABI010000056">
    <property type="protein sequence ID" value="CAB4827629.1"/>
    <property type="molecule type" value="Genomic_DNA"/>
</dbReference>
<proteinExistence type="predicted"/>
<protein>
    <submittedName>
        <fullName evidence="4">Unannotated protein</fullName>
    </submittedName>
</protein>
<dbReference type="InterPro" id="IPR021456">
    <property type="entry name" value="DUF3107"/>
</dbReference>
<reference evidence="4" key="1">
    <citation type="submission" date="2020-05" db="EMBL/GenBank/DDBJ databases">
        <authorList>
            <person name="Chiriac C."/>
            <person name="Salcher M."/>
            <person name="Ghai R."/>
            <person name="Kavagutti S V."/>
        </authorList>
    </citation>
    <scope>NUCLEOTIDE SEQUENCE</scope>
</reference>
<dbReference type="EMBL" id="CAEZZR010000044">
    <property type="protein sequence ID" value="CAB4772032.1"/>
    <property type="molecule type" value="Genomic_DNA"/>
</dbReference>
<dbReference type="EMBL" id="CAEZYB010000068">
    <property type="protein sequence ID" value="CAB4705861.1"/>
    <property type="molecule type" value="Genomic_DNA"/>
</dbReference>